<dbReference type="AlphaFoldDB" id="A0A3R7N4X5"/>
<name>A0A3R7N4X5_9TRYP</name>
<accession>A0A3R7N4X5</accession>
<proteinExistence type="predicted"/>
<comment type="caution">
    <text evidence="1">The sequence shown here is derived from an EMBL/GenBank/DDBJ whole genome shotgun (WGS) entry which is preliminary data.</text>
</comment>
<reference evidence="1 2" key="1">
    <citation type="journal article" date="2018" name="BMC Genomics">
        <title>Genomic comparison of Trypanosoma conorhini and Trypanosoma rangeli to Trypanosoma cruzi strains of high and low virulence.</title>
        <authorList>
            <person name="Bradwell K.R."/>
            <person name="Koparde V.N."/>
            <person name="Matveyev A.V."/>
            <person name="Serrano M.G."/>
            <person name="Alves J.M."/>
            <person name="Parikh H."/>
            <person name="Huang B."/>
            <person name="Lee V."/>
            <person name="Espinosa-Alvarez O."/>
            <person name="Ortiz P.A."/>
            <person name="Costa-Martins A.G."/>
            <person name="Teixeira M.M."/>
            <person name="Buck G.A."/>
        </authorList>
    </citation>
    <scope>NUCLEOTIDE SEQUENCE [LARGE SCALE GENOMIC DNA]</scope>
    <source>
        <strain evidence="1 2">025E</strain>
    </source>
</reference>
<keyword evidence="2" id="KW-1185">Reference proteome</keyword>
<dbReference type="Proteomes" id="UP000284403">
    <property type="component" value="Unassembled WGS sequence"/>
</dbReference>
<gene>
    <name evidence="1" type="ORF">Tco025E_06405</name>
</gene>
<protein>
    <submittedName>
        <fullName evidence="1">Uncharacterized protein</fullName>
    </submittedName>
</protein>
<sequence>MPLILRLCLYAVSANGSKAQLWLSFPILRTTAPKDIILLARRSVEERMAAELEMHASYETQLSLCMRDASGRYVFLGTASMVGADTPINKMPFFEELLRVRQERLESATKAPWERFIFAQGSLVSLPDLLRLNRRDATGSARPFALYETVEVTPELSSDPIVDDIAPSVAMNATDTDASPQTYVFPVSTGSVSSSAASAASAAVEATAALTPARARAGTATSVLVKYVNFDGRTYTARVRRTETPSLQAVLSEACAALGARVGCVFQPCNMRLMCSRENGDPYPVDNASALQNSLGDEDAQFYLAVDARLLASSSPPRLEVAQEGGPVLMLKETQNDSLEAVAAAATHDAPWALATGAATLRQLGALHPTPAFAPRDRLSVLRTRPTPLLGPSTSATVANMRHEEDEARLRLATAHFSLDEARRKHKAAVLGSSHDATCDTLRKKKAVLTEEWAECLSAERDCRRLETLVAWLEKDKADGHARQEKLIRALYAA</sequence>
<dbReference type="GeneID" id="40320016"/>
<dbReference type="EMBL" id="MKKU01000431">
    <property type="protein sequence ID" value="RNF12842.1"/>
    <property type="molecule type" value="Genomic_DNA"/>
</dbReference>
<dbReference type="OrthoDB" id="251877at2759"/>
<organism evidence="1 2">
    <name type="scientific">Trypanosoma conorhini</name>
    <dbReference type="NCBI Taxonomy" id="83891"/>
    <lineage>
        <taxon>Eukaryota</taxon>
        <taxon>Discoba</taxon>
        <taxon>Euglenozoa</taxon>
        <taxon>Kinetoplastea</taxon>
        <taxon>Metakinetoplastina</taxon>
        <taxon>Trypanosomatida</taxon>
        <taxon>Trypanosomatidae</taxon>
        <taxon>Trypanosoma</taxon>
    </lineage>
</organism>
<evidence type="ECO:0000313" key="1">
    <source>
        <dbReference type="EMBL" id="RNF12842.1"/>
    </source>
</evidence>
<dbReference type="RefSeq" id="XP_029226619.1">
    <property type="nucleotide sequence ID" value="XM_029373282.1"/>
</dbReference>
<evidence type="ECO:0000313" key="2">
    <source>
        <dbReference type="Proteomes" id="UP000284403"/>
    </source>
</evidence>